<organism evidence="1 2">
    <name type="scientific">Dendrothele bispora (strain CBS 962.96)</name>
    <dbReference type="NCBI Taxonomy" id="1314807"/>
    <lineage>
        <taxon>Eukaryota</taxon>
        <taxon>Fungi</taxon>
        <taxon>Dikarya</taxon>
        <taxon>Basidiomycota</taxon>
        <taxon>Agaricomycotina</taxon>
        <taxon>Agaricomycetes</taxon>
        <taxon>Agaricomycetidae</taxon>
        <taxon>Agaricales</taxon>
        <taxon>Agaricales incertae sedis</taxon>
        <taxon>Dendrothele</taxon>
    </lineage>
</organism>
<name>A0A4S8LSN0_DENBC</name>
<proteinExistence type="predicted"/>
<reference evidence="1 2" key="1">
    <citation type="journal article" date="2019" name="Nat. Ecol. Evol.">
        <title>Megaphylogeny resolves global patterns of mushroom evolution.</title>
        <authorList>
            <person name="Varga T."/>
            <person name="Krizsan K."/>
            <person name="Foldi C."/>
            <person name="Dima B."/>
            <person name="Sanchez-Garcia M."/>
            <person name="Sanchez-Ramirez S."/>
            <person name="Szollosi G.J."/>
            <person name="Szarkandi J.G."/>
            <person name="Papp V."/>
            <person name="Albert L."/>
            <person name="Andreopoulos W."/>
            <person name="Angelini C."/>
            <person name="Antonin V."/>
            <person name="Barry K.W."/>
            <person name="Bougher N.L."/>
            <person name="Buchanan P."/>
            <person name="Buyck B."/>
            <person name="Bense V."/>
            <person name="Catcheside P."/>
            <person name="Chovatia M."/>
            <person name="Cooper J."/>
            <person name="Damon W."/>
            <person name="Desjardin D."/>
            <person name="Finy P."/>
            <person name="Geml J."/>
            <person name="Haridas S."/>
            <person name="Hughes K."/>
            <person name="Justo A."/>
            <person name="Karasinski D."/>
            <person name="Kautmanova I."/>
            <person name="Kiss B."/>
            <person name="Kocsube S."/>
            <person name="Kotiranta H."/>
            <person name="LaButti K.M."/>
            <person name="Lechner B.E."/>
            <person name="Liimatainen K."/>
            <person name="Lipzen A."/>
            <person name="Lukacs Z."/>
            <person name="Mihaltcheva S."/>
            <person name="Morgado L.N."/>
            <person name="Niskanen T."/>
            <person name="Noordeloos M.E."/>
            <person name="Ohm R.A."/>
            <person name="Ortiz-Santana B."/>
            <person name="Ovrebo C."/>
            <person name="Racz N."/>
            <person name="Riley R."/>
            <person name="Savchenko A."/>
            <person name="Shiryaev A."/>
            <person name="Soop K."/>
            <person name="Spirin V."/>
            <person name="Szebenyi C."/>
            <person name="Tomsovsky M."/>
            <person name="Tulloss R.E."/>
            <person name="Uehling J."/>
            <person name="Grigoriev I.V."/>
            <person name="Vagvolgyi C."/>
            <person name="Papp T."/>
            <person name="Martin F.M."/>
            <person name="Miettinen O."/>
            <person name="Hibbett D.S."/>
            <person name="Nagy L.G."/>
        </authorList>
    </citation>
    <scope>NUCLEOTIDE SEQUENCE [LARGE SCALE GENOMIC DNA]</scope>
    <source>
        <strain evidence="1 2">CBS 962.96</strain>
    </source>
</reference>
<gene>
    <name evidence="1" type="ORF">K435DRAFT_800430</name>
</gene>
<keyword evidence="2" id="KW-1185">Reference proteome</keyword>
<evidence type="ECO:0000313" key="2">
    <source>
        <dbReference type="Proteomes" id="UP000297245"/>
    </source>
</evidence>
<dbReference type="EMBL" id="ML179277">
    <property type="protein sequence ID" value="THU92497.1"/>
    <property type="molecule type" value="Genomic_DNA"/>
</dbReference>
<protein>
    <submittedName>
        <fullName evidence="1">Uncharacterized protein</fullName>
    </submittedName>
</protein>
<dbReference type="PROSITE" id="PS51257">
    <property type="entry name" value="PROKAR_LIPOPROTEIN"/>
    <property type="match status" value="1"/>
</dbReference>
<dbReference type="Proteomes" id="UP000297245">
    <property type="component" value="Unassembled WGS sequence"/>
</dbReference>
<sequence length="195" mass="20704">MPRGTPRSRSMGNAAQGGGAGALGGASCGRGPFILAWIPTPPTLDSLETKATVSFDCGWLSKSKLSDRGRLWKTSPPWSLAITSTVFHCFVPTSTSIPAIPIQIFDTACVHWYSVLCTIGHGSLVDGGGVDFFAAQEAIESRVDPLSTSGAIWHYTYLVLQQLTSLSYLVGNAMRGSVRGALRGAPMSMTIIAYY</sequence>
<evidence type="ECO:0000313" key="1">
    <source>
        <dbReference type="EMBL" id="THU92497.1"/>
    </source>
</evidence>
<accession>A0A4S8LSN0</accession>
<dbReference type="AlphaFoldDB" id="A0A4S8LSN0"/>